<evidence type="ECO:0000313" key="8">
    <source>
        <dbReference type="EMBL" id="KAJ8039197.1"/>
    </source>
</evidence>
<feature type="region of interest" description="Disordered" evidence="5">
    <location>
        <begin position="2586"/>
        <end position="2605"/>
    </location>
</feature>
<feature type="compositionally biased region" description="Low complexity" evidence="5">
    <location>
        <begin position="1352"/>
        <end position="1367"/>
    </location>
</feature>
<feature type="compositionally biased region" description="Basic and acidic residues" evidence="5">
    <location>
        <begin position="1746"/>
        <end position="1756"/>
    </location>
</feature>
<dbReference type="InterPro" id="IPR017930">
    <property type="entry name" value="Myb_dom"/>
</dbReference>
<evidence type="ECO:0000256" key="3">
    <source>
        <dbReference type="ARBA" id="ARBA00023163"/>
    </source>
</evidence>
<feature type="region of interest" description="Disordered" evidence="5">
    <location>
        <begin position="1346"/>
        <end position="1401"/>
    </location>
</feature>
<feature type="compositionally biased region" description="Basic and acidic residues" evidence="5">
    <location>
        <begin position="1589"/>
        <end position="1612"/>
    </location>
</feature>
<dbReference type="CDD" id="cd11660">
    <property type="entry name" value="SANT_TRF"/>
    <property type="match status" value="1"/>
</dbReference>
<dbReference type="Pfam" id="PF00249">
    <property type="entry name" value="Myb_DNA-binding"/>
    <property type="match status" value="1"/>
</dbReference>
<feature type="compositionally biased region" description="Polar residues" evidence="5">
    <location>
        <begin position="1825"/>
        <end position="1834"/>
    </location>
</feature>
<proteinExistence type="predicted"/>
<dbReference type="InterPro" id="IPR009057">
    <property type="entry name" value="Homeodomain-like_sf"/>
</dbReference>
<evidence type="ECO:0000259" key="7">
    <source>
        <dbReference type="PROSITE" id="PS51294"/>
    </source>
</evidence>
<feature type="region of interest" description="Disordered" evidence="5">
    <location>
        <begin position="2259"/>
        <end position="2311"/>
    </location>
</feature>
<feature type="region of interest" description="Disordered" evidence="5">
    <location>
        <begin position="1575"/>
        <end position="1619"/>
    </location>
</feature>
<dbReference type="PANTHER" id="PTHR46621:SF1">
    <property type="entry name" value="SNRNA-ACTIVATING PROTEIN COMPLEX SUBUNIT 4"/>
    <property type="match status" value="1"/>
</dbReference>
<dbReference type="PANTHER" id="PTHR46621">
    <property type="entry name" value="SNRNA-ACTIVATING PROTEIN COMPLEX SUBUNIT 4"/>
    <property type="match status" value="1"/>
</dbReference>
<feature type="domain" description="Myb-like" evidence="6">
    <location>
        <begin position="405"/>
        <end position="456"/>
    </location>
</feature>
<feature type="domain" description="Myb-like" evidence="6">
    <location>
        <begin position="457"/>
        <end position="515"/>
    </location>
</feature>
<dbReference type="PROSITE" id="PS51294">
    <property type="entry name" value="HTH_MYB"/>
    <property type="match status" value="2"/>
</dbReference>
<dbReference type="GO" id="GO:0019185">
    <property type="term" value="C:snRNA-activating protein complex"/>
    <property type="evidence" value="ECO:0007669"/>
    <property type="project" value="TreeGrafter"/>
</dbReference>
<evidence type="ECO:0000256" key="4">
    <source>
        <dbReference type="ARBA" id="ARBA00023242"/>
    </source>
</evidence>
<dbReference type="GO" id="GO:0000978">
    <property type="term" value="F:RNA polymerase II cis-regulatory region sequence-specific DNA binding"/>
    <property type="evidence" value="ECO:0007669"/>
    <property type="project" value="TreeGrafter"/>
</dbReference>
<feature type="compositionally biased region" description="Polar residues" evidence="5">
    <location>
        <begin position="1858"/>
        <end position="1868"/>
    </location>
</feature>
<keyword evidence="2" id="KW-0238">DNA-binding</keyword>
<dbReference type="SMART" id="SM00717">
    <property type="entry name" value="SANT"/>
    <property type="match status" value="5"/>
</dbReference>
<comment type="caution">
    <text evidence="8">The sequence shown here is derived from an EMBL/GenBank/DDBJ whole genome shotgun (WGS) entry which is preliminary data.</text>
</comment>
<dbReference type="InterPro" id="IPR051575">
    <property type="entry name" value="Myb-like_DNA-bd"/>
</dbReference>
<evidence type="ECO:0000256" key="2">
    <source>
        <dbReference type="ARBA" id="ARBA00023125"/>
    </source>
</evidence>
<feature type="region of interest" description="Disordered" evidence="5">
    <location>
        <begin position="1"/>
        <end position="96"/>
    </location>
</feature>
<dbReference type="InterPro" id="IPR001005">
    <property type="entry name" value="SANT/Myb"/>
</dbReference>
<feature type="compositionally biased region" description="Basic and acidic residues" evidence="5">
    <location>
        <begin position="1793"/>
        <end position="1802"/>
    </location>
</feature>
<feature type="compositionally biased region" description="Basic and acidic residues" evidence="5">
    <location>
        <begin position="2593"/>
        <end position="2605"/>
    </location>
</feature>
<feature type="compositionally biased region" description="Polar residues" evidence="5">
    <location>
        <begin position="61"/>
        <end position="72"/>
    </location>
</feature>
<evidence type="ECO:0000313" key="9">
    <source>
        <dbReference type="Proteomes" id="UP001152320"/>
    </source>
</evidence>
<sequence length="2605" mass="282313">MELSSDTERQQLEEDIRQIDEALLHDNDGELYGSDLEGSRQSEDEAAPMQSSFDDDEAEDISQQPSTSQVLNKDNEFVPEGSSQEDGDSDDYDEEEPSMQQLLVLNRRYQDFLVSNLRKVQEALQKNRIMQAELLDNKKRDKEFPALPSKMTPPYFKDRNFLSPPSNEDTIAISKKGYPLPVHLPLSKTWTKQELNNLKKGVKADGLEKMMCPLLNQREIVEGKLEKAHEERDKQSRRALVKEISDIDVKLAELKVMPEERILGDPKRDVDWHKVANLYLEGNRTDIECQLKWQNHAHPHIQHDWTDEDEQLLRKIARVHGGKDWNTITSEMGRGFSAFECLQRYQQRLNDDLYKRPYTEEEDKLLVQLVEKFRIGDYIPWIKVAYFLKDRKDKQCSFRWQSKLNPSLKSGKWSDLEDKILLGCVKKHKGRDWTKIAQGVSGRCSYQCRNRWVNVLNPDLRRGRFSAVEDVILLESVKQCGIGHWTRIQTLAQQSPDFLPGRSQPMLMSRYRYLAQLQKEKLQKEFKVKRAQFRKNCMEHQMTSMIGNSQTLFLQQMDETFEEYCSKFTKEELLDKMIAEAQKRVTELGETAQWANIAGSSGGYSYEVNREAANKWKDRQRAEALAAKDFKDVKVAKPRMNTRHRRSETVLSTDVRNVPANQQSEQLDQQLVKAVFPCRTLQPDKFFEKNGRTVTRLSRSEYITSELNKKKPLTWSTAVLILMKASRVDVNTCKGIIHRSARLPNINILAPKSRNFQEAAKYQTLTTTTSRSINNRPFTMMLNKSNSSELVSGQVIGQLPGASESVVSSKTHSSTIHGARLSGTKKDLSGSKQSNPLYVMKTNDKRILLVAPGTSPGTRSPSVSGSFSPYLGGKAGSIYGATGKRAQGRGTVNGKTVEQRIRSSVTSQKRMNQVSDYVTIVATPPKRISSSGDKASKTGETSHTVQTNDPSFSSSNSIVSMSKNITTPVSLQNQVAVSESSPSHSRDDSAEGIVEENVTMTTGNDQTGTSTVQTSVISERPLLPKGLKQSGTSVNSGVSVAQLPSQQLLPDKVVVSSGPSHQATSSLPVKSVNKTVPGGSIGEKLLNMNTPGLLSGATIPAGASTVLLPPQPLVNPTPCQQPQTVMFLVRTASGPSSTLPVVTSTTTVTSQSSGQQTQLSSNPLLLTSSSVASQSTMRTSLVHMPSSSLHQNQVGCNPGGAIPSIQQMNETPGNAAPIISPPLRLPASGMSVTPSASPLGVSSLSSVTVPSTMASGIYQLAQNSTAVSLNTLAGTNQSLVLGALGTSGVASTNGQGSTNVCDGSGLGVSPCQSGSGLIFSQQLKARKLKKRKMKIRPDPYINPKMVIGVKNVGPKPSSVKVPSTKSSGGERDAIMNDENENYQKSSSGPLLPSNKPSTDDVHCGTGDDVDCIIEKEGNLQKKAKTSHGDVSEGGKNGSSQCADGIHCGTDDTGDGTVGGKGRPSADGKMAAGSVIESINKDSQPCSDGVHCGTDDEEDSTVRGAEAVHHKKAKLTPGSVEKSGKNESGGCSDGIHCGTDNEEDSTVREAEAVRLKKAKLTLGFVKKSGKNENGGCSGGIHCGTDDEEDSGARDERKGQESHESKQKELKESGKSCSDGIHCGTYDEADDPLHTKSKDISPRANVKVTNIPFVDKEKDKSKTCSDGVHCGTDDEDDDPVDTKSKDISPRANVKVTNIPFVDKAKDKSKTCSDGVHCGTDDEDDDPVDTKSKDISPRANVKVTNIPSVDKERDKRETCSDGIHCGTDDEDDNPVYTKSKDISPRANVKVTNIPSVDKEKDKNKTCSDGIHCGTDNEDENEGSRAGGTKSTQQTKNVSETEDGDGSYIRTVEASNKDGEVSTIQSGDNPNTRAAAAPGSSDSAHPSHGSGGTHLDAVSLGTCPGSGRDPAPMVKELGVSAKRPRRKAAPKPGSFVMSSTEEEDDSDIDYRGTFSKVKKLKSGQLDVTNQSPSVLKSSQVPNSRLSHNSLQSLTSSPVVLPGGSTIPSAINVGQMQLPIIENITPFIASRPTILVGPGNVIVGVLPGNSPTSQLPQNASVLPTMNTLPNVTIQQPLLNNTVVNNYSQQPNMLLQQPLGTTVNPMLITLPNATAQPPVSASTNSVPLSSISTPVLQQPGGTSVTVPSKVVPNILKGATGMAGSNQSPIVVSLPSTPSPALQSSATTVPNLFPLSSLMVPMSHNGGGTQGVIPEGQTSVNPVSNVNSVMTSPKTVKSLLGVRKVTPPTQLSSGVTMFSHAAVPSASSVPQQSSGLRAGNVVPPQPSLTTSALPPGDSVVQPSETRKRSPRGKKSAKSVARILKEMEKMKPSRKAKGGMLPQLMKEDQYTVNMDKLEEFSKNILGTPMINMKKEMPTLPPNLVTLFSFKHLLIKKISLEDKASKFSMTSGELHNLINSTGVTVRRSWLDVLAEDTPVNRQQFLTSIQANHMYTLFKERFTMLFLWPAFLSLLTPLTPRKRRKVVCQSKKKQKLCKEKERESRGKMVLLKESDATSELNELDKSVGEGEDTGSFRGKPRVGGRESSTRDASTNNSGKKGKKTVRKIISPQLPTRRGTRATPLRKSVVAKEIVTKGVSAVSESREEKESLENNS</sequence>
<feature type="compositionally biased region" description="Basic residues" evidence="5">
    <location>
        <begin position="2473"/>
        <end position="2485"/>
    </location>
</feature>
<keyword evidence="9" id="KW-1185">Reference proteome</keyword>
<evidence type="ECO:0000256" key="5">
    <source>
        <dbReference type="SAM" id="MobiDB-lite"/>
    </source>
</evidence>
<feature type="compositionally biased region" description="Basic and acidic residues" evidence="5">
    <location>
        <begin position="2486"/>
        <end position="2505"/>
    </location>
</feature>
<dbReference type="Proteomes" id="UP001152320">
    <property type="component" value="Chromosome 7"/>
</dbReference>
<feature type="domain" description="HTH myb-type" evidence="7">
    <location>
        <begin position="350"/>
        <end position="404"/>
    </location>
</feature>
<keyword evidence="3" id="KW-0804">Transcription</keyword>
<dbReference type="OrthoDB" id="2143914at2759"/>
<dbReference type="Gene3D" id="1.10.10.60">
    <property type="entry name" value="Homeodomain-like"/>
    <property type="match status" value="5"/>
</dbReference>
<feature type="compositionally biased region" description="Polar residues" evidence="5">
    <location>
        <begin position="928"/>
        <end position="950"/>
    </location>
</feature>
<dbReference type="Pfam" id="PF13921">
    <property type="entry name" value="Myb_DNA-bind_6"/>
    <property type="match status" value="1"/>
</dbReference>
<name>A0A9Q1C5V6_HOLLE</name>
<feature type="region of interest" description="Disordered" evidence="5">
    <location>
        <begin position="1656"/>
        <end position="1688"/>
    </location>
</feature>
<dbReference type="GO" id="GO:0042795">
    <property type="term" value="P:snRNA transcription by RNA polymerase II"/>
    <property type="evidence" value="ECO:0007669"/>
    <property type="project" value="TreeGrafter"/>
</dbReference>
<gene>
    <name evidence="8" type="ORF">HOLleu_16838</name>
</gene>
<feature type="compositionally biased region" description="Basic and acidic residues" evidence="5">
    <location>
        <begin position="1"/>
        <end position="28"/>
    </location>
</feature>
<feature type="region of interest" description="Disordered" evidence="5">
    <location>
        <begin position="882"/>
        <end position="910"/>
    </location>
</feature>
<protein>
    <submittedName>
        <fullName evidence="8">snRNA-activating protein complex subunit 4</fullName>
    </submittedName>
</protein>
<accession>A0A9Q1C5V6</accession>
<dbReference type="GO" id="GO:0042796">
    <property type="term" value="P:snRNA transcription by RNA polymerase III"/>
    <property type="evidence" value="ECO:0007669"/>
    <property type="project" value="TreeGrafter"/>
</dbReference>
<keyword evidence="4" id="KW-0539">Nucleus</keyword>
<dbReference type="CDD" id="cd00167">
    <property type="entry name" value="SANT"/>
    <property type="match status" value="3"/>
</dbReference>
<feature type="compositionally biased region" description="Basic and acidic residues" evidence="5">
    <location>
        <begin position="1629"/>
        <end position="1639"/>
    </location>
</feature>
<feature type="region of interest" description="Disordered" evidence="5">
    <location>
        <begin position="1704"/>
        <end position="1943"/>
    </location>
</feature>
<reference evidence="8" key="1">
    <citation type="submission" date="2021-10" db="EMBL/GenBank/DDBJ databases">
        <title>Tropical sea cucumber genome reveals ecological adaptation and Cuvierian tubules defense mechanism.</title>
        <authorList>
            <person name="Chen T."/>
        </authorList>
    </citation>
    <scope>NUCLEOTIDE SEQUENCE</scope>
    <source>
        <strain evidence="8">Nanhai2018</strain>
        <tissue evidence="8">Muscle</tissue>
    </source>
</reference>
<feature type="region of interest" description="Disordered" evidence="5">
    <location>
        <begin position="2473"/>
        <end position="2576"/>
    </location>
</feature>
<feature type="domain" description="Myb-like" evidence="6">
    <location>
        <begin position="305"/>
        <end position="349"/>
    </location>
</feature>
<feature type="region of interest" description="Disordered" evidence="5">
    <location>
        <begin position="925"/>
        <end position="958"/>
    </location>
</feature>
<evidence type="ECO:0000259" key="6">
    <source>
        <dbReference type="PROSITE" id="PS50090"/>
    </source>
</evidence>
<dbReference type="PROSITE" id="PS50090">
    <property type="entry name" value="MYB_LIKE"/>
    <property type="match status" value="4"/>
</dbReference>
<feature type="region of interest" description="Disordered" evidence="5">
    <location>
        <begin position="1422"/>
        <end position="1441"/>
    </location>
</feature>
<feature type="domain" description="HTH myb-type" evidence="7">
    <location>
        <begin position="405"/>
        <end position="460"/>
    </location>
</feature>
<evidence type="ECO:0000256" key="1">
    <source>
        <dbReference type="ARBA" id="ARBA00023015"/>
    </source>
</evidence>
<keyword evidence="1" id="KW-0805">Transcription regulation</keyword>
<feature type="region of interest" description="Disordered" evidence="5">
    <location>
        <begin position="1479"/>
        <end position="1544"/>
    </location>
</feature>
<dbReference type="EMBL" id="JAIZAY010000007">
    <property type="protein sequence ID" value="KAJ8039197.1"/>
    <property type="molecule type" value="Genomic_DNA"/>
</dbReference>
<feature type="domain" description="Myb-like" evidence="6">
    <location>
        <begin position="350"/>
        <end position="404"/>
    </location>
</feature>
<dbReference type="SUPFAM" id="SSF46689">
    <property type="entry name" value="Homeodomain-like"/>
    <property type="match status" value="4"/>
</dbReference>
<feature type="compositionally biased region" description="Acidic residues" evidence="5">
    <location>
        <begin position="83"/>
        <end position="96"/>
    </location>
</feature>
<organism evidence="8 9">
    <name type="scientific">Holothuria leucospilota</name>
    <name type="common">Black long sea cucumber</name>
    <name type="synonym">Mertensiothuria leucospilota</name>
    <dbReference type="NCBI Taxonomy" id="206669"/>
    <lineage>
        <taxon>Eukaryota</taxon>
        <taxon>Metazoa</taxon>
        <taxon>Echinodermata</taxon>
        <taxon>Eleutherozoa</taxon>
        <taxon>Echinozoa</taxon>
        <taxon>Holothuroidea</taxon>
        <taxon>Aspidochirotacea</taxon>
        <taxon>Aspidochirotida</taxon>
        <taxon>Holothuriidae</taxon>
        <taxon>Holothuria</taxon>
    </lineage>
</organism>
<feature type="region of interest" description="Disordered" evidence="5">
    <location>
        <begin position="1625"/>
        <end position="1644"/>
    </location>
</feature>
<feature type="region of interest" description="Disordered" evidence="5">
    <location>
        <begin position="812"/>
        <end position="835"/>
    </location>
</feature>
<dbReference type="GO" id="GO:0001006">
    <property type="term" value="F:RNA polymerase III type 3 promoter sequence-specific DNA binding"/>
    <property type="evidence" value="ECO:0007669"/>
    <property type="project" value="TreeGrafter"/>
</dbReference>